<dbReference type="GO" id="GO:0016020">
    <property type="term" value="C:membrane"/>
    <property type="evidence" value="ECO:0007669"/>
    <property type="project" value="TreeGrafter"/>
</dbReference>
<organism evidence="2 3">
    <name type="scientific">Aphanomyces astaci</name>
    <name type="common">Crayfish plague agent</name>
    <dbReference type="NCBI Taxonomy" id="112090"/>
    <lineage>
        <taxon>Eukaryota</taxon>
        <taxon>Sar</taxon>
        <taxon>Stramenopiles</taxon>
        <taxon>Oomycota</taxon>
        <taxon>Saprolegniomycetes</taxon>
        <taxon>Saprolegniales</taxon>
        <taxon>Verrucalvaceae</taxon>
        <taxon>Aphanomyces</taxon>
    </lineage>
</organism>
<comment type="caution">
    <text evidence="2">The sequence shown here is derived from an EMBL/GenBank/DDBJ whole genome shotgun (WGS) entry which is preliminary data.</text>
</comment>
<sequence length="311" mass="35486">ASFGRPPARPRTDGPSRGRLAGRPEPWATAYLVTTSVASAISKQSVELLRVEVSELGRKQHQDFRFDILARPRTQRCADTTRRVTLPPLRDNFVSPAVVDALRDIADHGMQGRSTLGGPTIMDINTGMYSVDHPIRRWEFTSSCIGYVKDGNGLINLYRQDPPVQFTTEQYTLYRDVIESIRLAIMDEFRLATLYFTAPTFLTRLIGNASWVPQEMHDEYWHAHVDKNNTRHYDYSGLLYLADYGVEFTGGLFAFLDKDKNITVEPAQGISVRQVETGARYLMSMWFTCDSRKRFHNFLDGKTHDQYDTTS</sequence>
<evidence type="ECO:0000313" key="3">
    <source>
        <dbReference type="Proteomes" id="UP000284702"/>
    </source>
</evidence>
<reference evidence="2" key="1">
    <citation type="submission" date="2018-07" db="EMBL/GenBank/DDBJ databases">
        <title>Annotation of Aphanomyces astaci genome assembly.</title>
        <authorList>
            <person name="Studholme D.J."/>
        </authorList>
    </citation>
    <scope>NUCLEOTIDE SEQUENCE [LARGE SCALE GENOMIC DNA]</scope>
    <source>
        <strain evidence="2">Pc</strain>
    </source>
</reference>
<dbReference type="Proteomes" id="UP000284702">
    <property type="component" value="Unassembled WGS sequence"/>
</dbReference>
<dbReference type="Gene3D" id="2.60.120.620">
    <property type="entry name" value="q2cbj1_9rhob like domain"/>
    <property type="match status" value="1"/>
</dbReference>
<keyword evidence="3" id="KW-1185">Reference proteome</keyword>
<name>A0A425DG10_APHAT</name>
<dbReference type="InterPro" id="IPR039210">
    <property type="entry name" value="OGFOD3"/>
</dbReference>
<accession>A0A425DG10</accession>
<evidence type="ECO:0008006" key="4">
    <source>
        <dbReference type="Google" id="ProtNLM"/>
    </source>
</evidence>
<proteinExistence type="predicted"/>
<feature type="non-terminal residue" evidence="2">
    <location>
        <position position="1"/>
    </location>
</feature>
<evidence type="ECO:0000256" key="1">
    <source>
        <dbReference type="SAM" id="MobiDB-lite"/>
    </source>
</evidence>
<dbReference type="EMBL" id="MZMZ02001856">
    <property type="protein sequence ID" value="RQM28170.1"/>
    <property type="molecule type" value="Genomic_DNA"/>
</dbReference>
<evidence type="ECO:0000313" key="2">
    <source>
        <dbReference type="EMBL" id="RQM28170.1"/>
    </source>
</evidence>
<dbReference type="PANTHER" id="PTHR14650">
    <property type="entry name" value="PROLYL HYDROXYLASE-RELATED"/>
    <property type="match status" value="1"/>
</dbReference>
<dbReference type="VEuPathDB" id="FungiDB:H257_13305"/>
<protein>
    <recommendedName>
        <fullName evidence="4">Prolyl 4-hydroxylase alpha subunit domain-containing protein</fullName>
    </recommendedName>
</protein>
<feature type="region of interest" description="Disordered" evidence="1">
    <location>
        <begin position="1"/>
        <end position="23"/>
    </location>
</feature>
<gene>
    <name evidence="2" type="ORF">B5M09_007271</name>
</gene>
<dbReference type="AlphaFoldDB" id="A0A425DG10"/>
<dbReference type="PANTHER" id="PTHR14650:SF1">
    <property type="entry name" value="2-OXOGLUTARATE AND IRON-DEPENDENT OXYGENASE DOMAIN-CONTAINING PROTEIN 3"/>
    <property type="match status" value="1"/>
</dbReference>